<dbReference type="AlphaFoldDB" id="A0A4Y2SPH3"/>
<dbReference type="Proteomes" id="UP000499080">
    <property type="component" value="Unassembled WGS sequence"/>
</dbReference>
<gene>
    <name evidence="1" type="ORF">AVEN_109534_1</name>
</gene>
<sequence>MCTCHAHKFLTVSKWVEKRLMATHVMSERVRQGLSTSEESSIFIGYLKIEQSANYISKVKGHEENNLICGKIIYVSLTRSTPHIIIHSFSKHFGQEPDPHRRTLAVFT</sequence>
<evidence type="ECO:0000313" key="2">
    <source>
        <dbReference type="Proteomes" id="UP000499080"/>
    </source>
</evidence>
<protein>
    <submittedName>
        <fullName evidence="1">Uncharacterized protein</fullName>
    </submittedName>
</protein>
<keyword evidence="2" id="KW-1185">Reference proteome</keyword>
<name>A0A4Y2SPH3_ARAVE</name>
<reference evidence="1 2" key="1">
    <citation type="journal article" date="2019" name="Sci. Rep.">
        <title>Orb-weaving spider Araneus ventricosus genome elucidates the spidroin gene catalogue.</title>
        <authorList>
            <person name="Kono N."/>
            <person name="Nakamura H."/>
            <person name="Ohtoshi R."/>
            <person name="Moran D.A.P."/>
            <person name="Shinohara A."/>
            <person name="Yoshida Y."/>
            <person name="Fujiwara M."/>
            <person name="Mori M."/>
            <person name="Tomita M."/>
            <person name="Arakawa K."/>
        </authorList>
    </citation>
    <scope>NUCLEOTIDE SEQUENCE [LARGE SCALE GENOMIC DNA]</scope>
</reference>
<proteinExistence type="predicted"/>
<accession>A0A4Y2SPH3</accession>
<dbReference type="EMBL" id="BGPR01022757">
    <property type="protein sequence ID" value="GBN89376.1"/>
    <property type="molecule type" value="Genomic_DNA"/>
</dbReference>
<comment type="caution">
    <text evidence="1">The sequence shown here is derived from an EMBL/GenBank/DDBJ whole genome shotgun (WGS) entry which is preliminary data.</text>
</comment>
<organism evidence="1 2">
    <name type="scientific">Araneus ventricosus</name>
    <name type="common">Orbweaver spider</name>
    <name type="synonym">Epeira ventricosa</name>
    <dbReference type="NCBI Taxonomy" id="182803"/>
    <lineage>
        <taxon>Eukaryota</taxon>
        <taxon>Metazoa</taxon>
        <taxon>Ecdysozoa</taxon>
        <taxon>Arthropoda</taxon>
        <taxon>Chelicerata</taxon>
        <taxon>Arachnida</taxon>
        <taxon>Araneae</taxon>
        <taxon>Araneomorphae</taxon>
        <taxon>Entelegynae</taxon>
        <taxon>Araneoidea</taxon>
        <taxon>Araneidae</taxon>
        <taxon>Araneus</taxon>
    </lineage>
</organism>
<evidence type="ECO:0000313" key="1">
    <source>
        <dbReference type="EMBL" id="GBN89376.1"/>
    </source>
</evidence>